<feature type="transmembrane region" description="Helical" evidence="1">
    <location>
        <begin position="78"/>
        <end position="95"/>
    </location>
</feature>
<keyword evidence="1" id="KW-1133">Transmembrane helix</keyword>
<evidence type="ECO:0000313" key="4">
    <source>
        <dbReference type="Proteomes" id="UP001058016"/>
    </source>
</evidence>
<dbReference type="EMBL" id="CP071249">
    <property type="protein sequence ID" value="UUF06477.1"/>
    <property type="molecule type" value="Genomic_DNA"/>
</dbReference>
<protein>
    <recommendedName>
        <fullName evidence="6">Tryptophan-rich sensory protein</fullName>
    </recommendedName>
</protein>
<feature type="transmembrane region" description="Helical" evidence="1">
    <location>
        <begin position="43"/>
        <end position="66"/>
    </location>
</feature>
<evidence type="ECO:0000313" key="2">
    <source>
        <dbReference type="EMBL" id="UUF06477.1"/>
    </source>
</evidence>
<dbReference type="AlphaFoldDB" id="A0A9Q9CFJ8"/>
<proteinExistence type="predicted"/>
<evidence type="ECO:0000313" key="3">
    <source>
        <dbReference type="EMBL" id="UUF07725.1"/>
    </source>
</evidence>
<dbReference type="Proteomes" id="UP001058072">
    <property type="component" value="Chromosome"/>
</dbReference>
<name>A0A9Q9CFJ8_9FIRM</name>
<evidence type="ECO:0000256" key="1">
    <source>
        <dbReference type="SAM" id="Phobius"/>
    </source>
</evidence>
<keyword evidence="1" id="KW-0812">Transmembrane</keyword>
<dbReference type="EMBL" id="CP071250">
    <property type="protein sequence ID" value="UUF07725.1"/>
    <property type="molecule type" value="Genomic_DNA"/>
</dbReference>
<dbReference type="RefSeq" id="WP_212724208.1">
    <property type="nucleotide sequence ID" value="NZ_CP071249.1"/>
</dbReference>
<dbReference type="PANTHER" id="PTHR33802">
    <property type="entry name" value="SI:CH211-161H7.5-RELATED"/>
    <property type="match status" value="1"/>
</dbReference>
<evidence type="ECO:0000313" key="5">
    <source>
        <dbReference type="Proteomes" id="UP001058072"/>
    </source>
</evidence>
<feature type="transmembrane region" description="Helical" evidence="1">
    <location>
        <begin position="210"/>
        <end position="227"/>
    </location>
</feature>
<sequence length="236" mass="26072">MNKKYLFTLFNLVSYSFLLITSTLVNGATAFSVPDAQPLITPAGYAFLIWVLIYVLLGIWIIKFGLKSTPYDEGYMKVSRFLPISLLCAGGSLLAGQPFASLFIVGALISAMGSYLSCQHAKKKSLFFRAPFSIYLGWLSIATIVEISIVLKAAGFANLLGLPEVFWAVFILMFAGFIAIAFNISQNDFLYPLVFIWAYIAIGIKNLDQPVIFTICCGVILLIGWMLDRNKNLSSK</sequence>
<evidence type="ECO:0008006" key="6">
    <source>
        <dbReference type="Google" id="ProtNLM"/>
    </source>
</evidence>
<feature type="transmembrane region" description="Helical" evidence="1">
    <location>
        <begin position="165"/>
        <end position="182"/>
    </location>
</feature>
<gene>
    <name evidence="2" type="ORF">J0J69_02505</name>
    <name evidence="3" type="ORF">J0J70_08830</name>
</gene>
<feature type="transmembrane region" description="Helical" evidence="1">
    <location>
        <begin position="189"/>
        <end position="204"/>
    </location>
</feature>
<accession>A0A9Q9CFJ8</accession>
<dbReference type="Proteomes" id="UP001058016">
    <property type="component" value="Chromosome"/>
</dbReference>
<keyword evidence="4" id="KW-1185">Reference proteome</keyword>
<reference evidence="3 4" key="1">
    <citation type="submission" date="2021-03" db="EMBL/GenBank/DDBJ databases">
        <title>Comparative Genomics and Metabolomics in the genus Turicibacter.</title>
        <authorList>
            <person name="Maki J."/>
            <person name="Looft T."/>
        </authorList>
    </citation>
    <scope>NUCLEOTIDE SEQUENCE</scope>
    <source>
        <strain evidence="3">ISU324</strain>
        <strain evidence="2 4">MMM721</strain>
    </source>
</reference>
<feature type="transmembrane region" description="Helical" evidence="1">
    <location>
        <begin position="101"/>
        <end position="118"/>
    </location>
</feature>
<dbReference type="PANTHER" id="PTHR33802:SF1">
    <property type="entry name" value="XK-RELATED PROTEIN"/>
    <property type="match status" value="1"/>
</dbReference>
<organism evidence="3 5">
    <name type="scientific">Turicibacter bilis</name>
    <dbReference type="NCBI Taxonomy" id="2735723"/>
    <lineage>
        <taxon>Bacteria</taxon>
        <taxon>Bacillati</taxon>
        <taxon>Bacillota</taxon>
        <taxon>Erysipelotrichia</taxon>
        <taxon>Erysipelotrichales</taxon>
        <taxon>Turicibacteraceae</taxon>
        <taxon>Turicibacter</taxon>
    </lineage>
</organism>
<keyword evidence="1" id="KW-0472">Membrane</keyword>
<feature type="transmembrane region" description="Helical" evidence="1">
    <location>
        <begin position="130"/>
        <end position="153"/>
    </location>
</feature>